<dbReference type="Gene3D" id="1.10.238.10">
    <property type="entry name" value="EF-hand"/>
    <property type="match status" value="1"/>
</dbReference>
<dbReference type="SUPFAM" id="SSF47473">
    <property type="entry name" value="EF-hand"/>
    <property type="match status" value="2"/>
</dbReference>
<dbReference type="PROSITE" id="PS00018">
    <property type="entry name" value="EF_HAND_1"/>
    <property type="match status" value="1"/>
</dbReference>
<reference evidence="7" key="2">
    <citation type="submission" date="2025-08" db="UniProtKB">
        <authorList>
            <consortium name="RefSeq"/>
        </authorList>
    </citation>
    <scope>IDENTIFICATION</scope>
    <source>
        <tissue evidence="7">Whole plant</tissue>
    </source>
</reference>
<dbReference type="GO" id="GO:0000159">
    <property type="term" value="C:protein phosphatase type 2A complex"/>
    <property type="evidence" value="ECO:0007669"/>
    <property type="project" value="TreeGrafter"/>
</dbReference>
<dbReference type="OrthoDB" id="5586at2759"/>
<sequence>MDVKETGELVSLDPEMLQLQEVSSFALKSNPGVAEELFSQWLSLPDTCRLVKSLIDDAKAGALSCALENSPTANALAGNSVPSLFPAGTTPPLSPRSSAGSPRTMKQRTSPSSLSSPLKVVSEPVREIIPQFYFKNGRPPPDDMKEHFLFQIDNRFVGHVDGLQLHEFKSITKEICKLPSFFSAALFRKIDVNYAGAVTREQFIDYWVRGNMLAMDLATQIYTILKQPYRTYLVQDDFKPVLRELLSTHPGLEFLQSTPEFQERYAETVIHRIFYYMNRSGNGRLTLRELKRGNLIDAMLHVDEEEDINKVLRYFSYEHFYVIYCKFWELDTDHDFFIDRENLIKYGNHSLTYRIVDRIFSQVPRKFTSKVEGKMNYEDFVYFILAEEDKSSEPSLEYWFRCIDLDGNGVLTPNEMLFFYEEQLHRMECMAQEPVLFEDILCQIVDMIGPEQNEGFITLRDVKGSKLSGNVFNILFNLNKFIAFETRDPFLIRQEREDPSMTEWDRFAHREYIRLSMEEDGEDMSNASGDVWEESLEAPF</sequence>
<dbReference type="RefSeq" id="XP_015940681.1">
    <property type="nucleotide sequence ID" value="XM_016085195.3"/>
</dbReference>
<dbReference type="InterPro" id="IPR002048">
    <property type="entry name" value="EF_hand_dom"/>
</dbReference>
<evidence type="ECO:0000313" key="7">
    <source>
        <dbReference type="RefSeq" id="XP_015940681.1"/>
    </source>
</evidence>
<dbReference type="InterPro" id="IPR011992">
    <property type="entry name" value="EF-hand-dom_pair"/>
</dbReference>
<evidence type="ECO:0000259" key="5">
    <source>
        <dbReference type="PROSITE" id="PS50222"/>
    </source>
</evidence>
<dbReference type="Pfam" id="PF13499">
    <property type="entry name" value="EF-hand_7"/>
    <property type="match status" value="1"/>
</dbReference>
<proteinExistence type="predicted"/>
<evidence type="ECO:0000256" key="2">
    <source>
        <dbReference type="ARBA" id="ARBA00022737"/>
    </source>
</evidence>
<protein>
    <submittedName>
        <fullName evidence="7">Serine/threonine protein phosphatase 2A regulatory subunit B''beta isoform X1</fullName>
    </submittedName>
</protein>
<dbReference type="FunFam" id="1.10.238.220:FF:000003">
    <property type="entry name" value="Phosphoprotein phosphatase 2A regulatory subunit"/>
    <property type="match status" value="1"/>
</dbReference>
<dbReference type="GeneID" id="107466207"/>
<feature type="region of interest" description="Disordered" evidence="4">
    <location>
        <begin position="86"/>
        <end position="117"/>
    </location>
</feature>
<dbReference type="FunFam" id="1.10.238.230:FF:000002">
    <property type="entry name" value="Serine/threonine protein phosphatase 2A regulatory subunit B''alpha"/>
    <property type="match status" value="1"/>
</dbReference>
<keyword evidence="3" id="KW-0106">Calcium</keyword>
<dbReference type="PROSITE" id="PS50222">
    <property type="entry name" value="EF_HAND_2"/>
    <property type="match status" value="1"/>
</dbReference>
<evidence type="ECO:0000256" key="3">
    <source>
        <dbReference type="ARBA" id="ARBA00022837"/>
    </source>
</evidence>
<dbReference type="PANTHER" id="PTHR14095">
    <property type="entry name" value="PHOSPHATASE 2A REGULATORY SUBUNIT-RELATED"/>
    <property type="match status" value="1"/>
</dbReference>
<dbReference type="GO" id="GO:0005509">
    <property type="term" value="F:calcium ion binding"/>
    <property type="evidence" value="ECO:0007669"/>
    <property type="project" value="InterPro"/>
</dbReference>
<organism evidence="6 7">
    <name type="scientific">Arachis duranensis</name>
    <name type="common">Wild peanut</name>
    <dbReference type="NCBI Taxonomy" id="130453"/>
    <lineage>
        <taxon>Eukaryota</taxon>
        <taxon>Viridiplantae</taxon>
        <taxon>Streptophyta</taxon>
        <taxon>Embryophyta</taxon>
        <taxon>Tracheophyta</taxon>
        <taxon>Spermatophyta</taxon>
        <taxon>Magnoliopsida</taxon>
        <taxon>eudicotyledons</taxon>
        <taxon>Gunneridae</taxon>
        <taxon>Pentapetalae</taxon>
        <taxon>rosids</taxon>
        <taxon>fabids</taxon>
        <taxon>Fabales</taxon>
        <taxon>Fabaceae</taxon>
        <taxon>Papilionoideae</taxon>
        <taxon>50 kb inversion clade</taxon>
        <taxon>dalbergioids sensu lato</taxon>
        <taxon>Dalbergieae</taxon>
        <taxon>Pterocarpus clade</taxon>
        <taxon>Arachis</taxon>
    </lineage>
</organism>
<dbReference type="Gene3D" id="1.10.238.220">
    <property type="match status" value="1"/>
</dbReference>
<dbReference type="Proteomes" id="UP000515211">
    <property type="component" value="Chromosome 9"/>
</dbReference>
<evidence type="ECO:0000256" key="4">
    <source>
        <dbReference type="SAM" id="MobiDB-lite"/>
    </source>
</evidence>
<gene>
    <name evidence="7" type="primary">LOC107466207</name>
</gene>
<evidence type="ECO:0000256" key="1">
    <source>
        <dbReference type="ARBA" id="ARBA00022723"/>
    </source>
</evidence>
<dbReference type="FunFam" id="1.10.238.10:FF:000067">
    <property type="entry name" value="serine/threonine protein phosphatase 2A regulatory subunit B''beta-like"/>
    <property type="match status" value="1"/>
</dbReference>
<dbReference type="InterPro" id="IPR041534">
    <property type="entry name" value="EF-hand_13"/>
</dbReference>
<dbReference type="Gene3D" id="1.10.238.230">
    <property type="match status" value="1"/>
</dbReference>
<dbReference type="InterPro" id="IPR018247">
    <property type="entry name" value="EF_Hand_1_Ca_BS"/>
</dbReference>
<feature type="domain" description="EF-hand" evidence="5">
    <location>
        <begin position="391"/>
        <end position="426"/>
    </location>
</feature>
<dbReference type="Pfam" id="PF17958">
    <property type="entry name" value="EF-hand_13"/>
    <property type="match status" value="1"/>
</dbReference>
<keyword evidence="2" id="KW-0677">Repeat</keyword>
<keyword evidence="6" id="KW-1185">Reference proteome</keyword>
<dbReference type="AlphaFoldDB" id="A0A6P4C282"/>
<keyword evidence="1" id="KW-0479">Metal-binding</keyword>
<feature type="compositionally biased region" description="Acidic residues" evidence="4">
    <location>
        <begin position="531"/>
        <end position="540"/>
    </location>
</feature>
<feature type="region of interest" description="Disordered" evidence="4">
    <location>
        <begin position="520"/>
        <end position="540"/>
    </location>
</feature>
<evidence type="ECO:0000313" key="6">
    <source>
        <dbReference type="Proteomes" id="UP000515211"/>
    </source>
</evidence>
<dbReference type="KEGG" id="adu:107466207"/>
<reference evidence="6" key="1">
    <citation type="journal article" date="2016" name="Nat. Genet.">
        <title>The genome sequences of Arachis duranensis and Arachis ipaensis, the diploid ancestors of cultivated peanut.</title>
        <authorList>
            <person name="Bertioli D.J."/>
            <person name="Cannon S.B."/>
            <person name="Froenicke L."/>
            <person name="Huang G."/>
            <person name="Farmer A.D."/>
            <person name="Cannon E.K."/>
            <person name="Liu X."/>
            <person name="Gao D."/>
            <person name="Clevenger J."/>
            <person name="Dash S."/>
            <person name="Ren L."/>
            <person name="Moretzsohn M.C."/>
            <person name="Shirasawa K."/>
            <person name="Huang W."/>
            <person name="Vidigal B."/>
            <person name="Abernathy B."/>
            <person name="Chu Y."/>
            <person name="Niederhuth C.E."/>
            <person name="Umale P."/>
            <person name="Araujo A.C."/>
            <person name="Kozik A."/>
            <person name="Kim K.D."/>
            <person name="Burow M.D."/>
            <person name="Varshney R.K."/>
            <person name="Wang X."/>
            <person name="Zhang X."/>
            <person name="Barkley N."/>
            <person name="Guimaraes P.M."/>
            <person name="Isobe S."/>
            <person name="Guo B."/>
            <person name="Liao B."/>
            <person name="Stalker H.T."/>
            <person name="Schmitz R.J."/>
            <person name="Scheffler B.E."/>
            <person name="Leal-Bertioli S.C."/>
            <person name="Xun X."/>
            <person name="Jackson S.A."/>
            <person name="Michelmore R."/>
            <person name="Ozias-Akins P."/>
        </authorList>
    </citation>
    <scope>NUCLEOTIDE SEQUENCE [LARGE SCALE GENOMIC DNA]</scope>
    <source>
        <strain evidence="6">cv. V14167</strain>
    </source>
</reference>
<dbReference type="PANTHER" id="PTHR14095:SF8">
    <property type="entry name" value="CALCIUM-BINDING EF-HAND PROTEIN"/>
    <property type="match status" value="1"/>
</dbReference>
<accession>A0A6P4C282</accession>
<dbReference type="GO" id="GO:0019888">
    <property type="term" value="F:protein phosphatase regulator activity"/>
    <property type="evidence" value="ECO:0007669"/>
    <property type="project" value="TreeGrafter"/>
</dbReference>
<dbReference type="CDD" id="cd21504">
    <property type="entry name" value="PPP2R3A_B-like"/>
    <property type="match status" value="1"/>
</dbReference>
<name>A0A6P4C282_ARADU</name>